<dbReference type="Gene3D" id="3.40.50.10860">
    <property type="entry name" value="Leucine Dehydrogenase, chain A, domain 1"/>
    <property type="match status" value="1"/>
</dbReference>
<dbReference type="InterPro" id="IPR022893">
    <property type="entry name" value="Shikimate_DH_fam"/>
</dbReference>
<dbReference type="AlphaFoldDB" id="A0AAD4GPT7"/>
<dbReference type="CDD" id="cd01065">
    <property type="entry name" value="NAD_bind_Shikimate_DH"/>
    <property type="match status" value="1"/>
</dbReference>
<dbReference type="SUPFAM" id="SSF53223">
    <property type="entry name" value="Aminoacid dehydrogenase-like, N-terminal domain"/>
    <property type="match status" value="1"/>
</dbReference>
<comment type="caution">
    <text evidence="2">The sequence shown here is derived from an EMBL/GenBank/DDBJ whole genome shotgun (WGS) entry which is preliminary data.</text>
</comment>
<dbReference type="InterPro" id="IPR013708">
    <property type="entry name" value="Shikimate_DH-bd_N"/>
</dbReference>
<dbReference type="PANTHER" id="PTHR21089:SF26">
    <property type="entry name" value="AROM POLYPEPTIDE, PUTATIVE-RELATED"/>
    <property type="match status" value="1"/>
</dbReference>
<gene>
    <name evidence="2" type="ORF">FE257_001233</name>
</gene>
<reference evidence="2" key="2">
    <citation type="submission" date="2020-02" db="EMBL/GenBank/DDBJ databases">
        <authorList>
            <person name="Gilchrist C.L.M."/>
            <person name="Chooi Y.-H."/>
        </authorList>
    </citation>
    <scope>NUCLEOTIDE SEQUENCE</scope>
    <source>
        <strain evidence="2">MST-FP2251</strain>
    </source>
</reference>
<evidence type="ECO:0000313" key="3">
    <source>
        <dbReference type="Proteomes" id="UP001194746"/>
    </source>
</evidence>
<dbReference type="Gene3D" id="3.40.50.720">
    <property type="entry name" value="NAD(P)-binding Rossmann-like Domain"/>
    <property type="match status" value="1"/>
</dbReference>
<evidence type="ECO:0000313" key="2">
    <source>
        <dbReference type="EMBL" id="KAF9884817.1"/>
    </source>
</evidence>
<dbReference type="PANTHER" id="PTHR21089">
    <property type="entry name" value="SHIKIMATE DEHYDROGENASE"/>
    <property type="match status" value="1"/>
</dbReference>
<accession>A0AAD4GPT7</accession>
<dbReference type="Pfam" id="PF08501">
    <property type="entry name" value="Shikimate_dh_N"/>
    <property type="match status" value="1"/>
</dbReference>
<sequence>MDSRTHAYLVGIGVTHSIAPPMHNHIAKSLGYDWEFRAQECPTVEDAVQLFRLPSFAGGVVTMPYKRTIMDHLDGLDEYASKLGACNNVYRTNDGQLRGTNTDWRGIEGCLLSGSSEGKGKPALVIGAGGACRAAIFALHDRLGCNPIYIVNRDVGETEALFEDIAESYGEGLRLVNVRSVEQARRLAGVYYIVGTVPDAEPSTPEELEVHRIVHAFLASETEKGVLLDMCFKPRYTRMLRAAEEMGWKTVEGTEVIGHQIHEQYRLWCGEEQSRRIPAEEAWAVLRRAAEESPAINFGLK</sequence>
<dbReference type="InterPro" id="IPR046346">
    <property type="entry name" value="Aminoacid_DH-like_N_sf"/>
</dbReference>
<feature type="domain" description="Shikimate dehydrogenase substrate binding N-terminal" evidence="1">
    <location>
        <begin position="9"/>
        <end position="89"/>
    </location>
</feature>
<proteinExistence type="predicted"/>
<keyword evidence="3" id="KW-1185">Reference proteome</keyword>
<organism evidence="2 3">
    <name type="scientific">Aspergillus nanangensis</name>
    <dbReference type="NCBI Taxonomy" id="2582783"/>
    <lineage>
        <taxon>Eukaryota</taxon>
        <taxon>Fungi</taxon>
        <taxon>Dikarya</taxon>
        <taxon>Ascomycota</taxon>
        <taxon>Pezizomycotina</taxon>
        <taxon>Eurotiomycetes</taxon>
        <taxon>Eurotiomycetidae</taxon>
        <taxon>Eurotiales</taxon>
        <taxon>Aspergillaceae</taxon>
        <taxon>Aspergillus</taxon>
        <taxon>Aspergillus subgen. Circumdati</taxon>
    </lineage>
</organism>
<evidence type="ECO:0000259" key="1">
    <source>
        <dbReference type="Pfam" id="PF08501"/>
    </source>
</evidence>
<dbReference type="EMBL" id="VCAU01000111">
    <property type="protein sequence ID" value="KAF9884817.1"/>
    <property type="molecule type" value="Genomic_DNA"/>
</dbReference>
<protein>
    <recommendedName>
        <fullName evidence="1">Shikimate dehydrogenase substrate binding N-terminal domain-containing protein</fullName>
    </recommendedName>
</protein>
<dbReference type="GO" id="GO:0019632">
    <property type="term" value="P:shikimate metabolic process"/>
    <property type="evidence" value="ECO:0007669"/>
    <property type="project" value="TreeGrafter"/>
</dbReference>
<dbReference type="InterPro" id="IPR036291">
    <property type="entry name" value="NAD(P)-bd_dom_sf"/>
</dbReference>
<dbReference type="Proteomes" id="UP001194746">
    <property type="component" value="Unassembled WGS sequence"/>
</dbReference>
<reference evidence="2" key="1">
    <citation type="journal article" date="2019" name="Beilstein J. Org. Chem.">
        <title>Nanangenines: drimane sesquiterpenoids as the dominant metabolite cohort of a novel Australian fungus, Aspergillus nanangensis.</title>
        <authorList>
            <person name="Lacey H.J."/>
            <person name="Gilchrist C.L.M."/>
            <person name="Crombie A."/>
            <person name="Kalaitzis J.A."/>
            <person name="Vuong D."/>
            <person name="Rutledge P.J."/>
            <person name="Turner P."/>
            <person name="Pitt J.I."/>
            <person name="Lacey E."/>
            <person name="Chooi Y.H."/>
            <person name="Piggott A.M."/>
        </authorList>
    </citation>
    <scope>NUCLEOTIDE SEQUENCE</scope>
    <source>
        <strain evidence="2">MST-FP2251</strain>
    </source>
</reference>
<dbReference type="SUPFAM" id="SSF51735">
    <property type="entry name" value="NAD(P)-binding Rossmann-fold domains"/>
    <property type="match status" value="1"/>
</dbReference>
<name>A0AAD4GPT7_ASPNN</name>
<dbReference type="GO" id="GO:0009423">
    <property type="term" value="P:chorismate biosynthetic process"/>
    <property type="evidence" value="ECO:0007669"/>
    <property type="project" value="TreeGrafter"/>
</dbReference>
<dbReference type="GO" id="GO:0004764">
    <property type="term" value="F:shikimate 3-dehydrogenase (NADP+) activity"/>
    <property type="evidence" value="ECO:0007669"/>
    <property type="project" value="InterPro"/>
</dbReference>